<protein>
    <recommendedName>
        <fullName evidence="4">DUF674 family protein</fullName>
    </recommendedName>
</protein>
<sequence>MDNTATKHKFSLRLLIDEEKNRVVLAEAGKDFVDVLCSLLTLPMGTIVRLLEKHQNPQSSIVGCFHNLYKSVSEMDVENFETQACKNVLMFPRSLKESHCRKLKMNVDDTEATMFFVCPSFRSNVSCCKVYSNISTLRCTCGSSMTRAFQIEGKEDDGSVGNKVDGVFLSCRTSFIITDDLKVALNSMGLVLNVLNGLGYSGFDKLQEMVIDVGFDEVMSLLGCLFTSEAPLTDTFLRKHCMTRKRKMLTPLVQDNIVAGEANEFLTLKVYVRKTDSVILYAECREDFVDFLFTFLAIPPEFAWELSVDNKNMGCVGNLCRSVKDLSFEKRKEAIVSKCMLPYYYDISPQLLDIFLEERVEYECLVIQNGFPGSCRFARKINKYELSNREKIVKLSPMDPKSVLCSSDHGGVGFLKGETNFIVSDDLFITPMNSSSTISLLSKLQMNISDIDEQVINISKSEAVSLLRASLITSNALTNGLSNFLSKMKPNDSTAPSSSKVSKSEETL</sequence>
<dbReference type="Proteomes" id="UP000489600">
    <property type="component" value="Unassembled WGS sequence"/>
</dbReference>
<dbReference type="Pfam" id="PF05056">
    <property type="entry name" value="DUF674"/>
    <property type="match status" value="1"/>
</dbReference>
<gene>
    <name evidence="2" type="ORF">ANE_LOCUS7400</name>
</gene>
<dbReference type="AlphaFoldDB" id="A0A565B842"/>
<proteinExistence type="predicted"/>
<organism evidence="2 3">
    <name type="scientific">Arabis nemorensis</name>
    <dbReference type="NCBI Taxonomy" id="586526"/>
    <lineage>
        <taxon>Eukaryota</taxon>
        <taxon>Viridiplantae</taxon>
        <taxon>Streptophyta</taxon>
        <taxon>Embryophyta</taxon>
        <taxon>Tracheophyta</taxon>
        <taxon>Spermatophyta</taxon>
        <taxon>Magnoliopsida</taxon>
        <taxon>eudicotyledons</taxon>
        <taxon>Gunneridae</taxon>
        <taxon>Pentapetalae</taxon>
        <taxon>rosids</taxon>
        <taxon>malvids</taxon>
        <taxon>Brassicales</taxon>
        <taxon>Brassicaceae</taxon>
        <taxon>Arabideae</taxon>
        <taxon>Arabis</taxon>
    </lineage>
</organism>
<dbReference type="PANTHER" id="PTHR33103:SF69">
    <property type="entry name" value="DUF674 FAMILY PROTEIN"/>
    <property type="match status" value="1"/>
</dbReference>
<evidence type="ECO:0000313" key="2">
    <source>
        <dbReference type="EMBL" id="VVA96955.1"/>
    </source>
</evidence>
<dbReference type="PANTHER" id="PTHR33103">
    <property type="entry name" value="OS01G0153900 PROTEIN"/>
    <property type="match status" value="1"/>
</dbReference>
<name>A0A565B842_9BRAS</name>
<accession>A0A565B842</accession>
<evidence type="ECO:0000313" key="3">
    <source>
        <dbReference type="Proteomes" id="UP000489600"/>
    </source>
</evidence>
<evidence type="ECO:0008006" key="4">
    <source>
        <dbReference type="Google" id="ProtNLM"/>
    </source>
</evidence>
<evidence type="ECO:0000256" key="1">
    <source>
        <dbReference type="SAM" id="MobiDB-lite"/>
    </source>
</evidence>
<comment type="caution">
    <text evidence="2">The sequence shown here is derived from an EMBL/GenBank/DDBJ whole genome shotgun (WGS) entry which is preliminary data.</text>
</comment>
<dbReference type="EMBL" id="CABITT030000003">
    <property type="protein sequence ID" value="VVA96955.1"/>
    <property type="molecule type" value="Genomic_DNA"/>
</dbReference>
<dbReference type="InterPro" id="IPR007750">
    <property type="entry name" value="DUF674"/>
</dbReference>
<dbReference type="OrthoDB" id="1099638at2759"/>
<keyword evidence="3" id="KW-1185">Reference proteome</keyword>
<feature type="region of interest" description="Disordered" evidence="1">
    <location>
        <begin position="488"/>
        <end position="508"/>
    </location>
</feature>
<reference evidence="2" key="1">
    <citation type="submission" date="2019-07" db="EMBL/GenBank/DDBJ databases">
        <authorList>
            <person name="Dittberner H."/>
        </authorList>
    </citation>
    <scope>NUCLEOTIDE SEQUENCE [LARGE SCALE GENOMIC DNA]</scope>
</reference>